<dbReference type="EMBL" id="LGUT01003874">
    <property type="protein sequence ID" value="KOG73006.1"/>
    <property type="molecule type" value="Genomic_DNA"/>
</dbReference>
<keyword evidence="3" id="KW-1185">Reference proteome</keyword>
<comment type="caution">
    <text evidence="2">The sequence shown here is derived from an EMBL/GenBank/DDBJ whole genome shotgun (WGS) entry which is preliminary data.</text>
</comment>
<name>A0ABR5IUB0_9ACTN</name>
<accession>A0ABR5IUB0</accession>
<evidence type="ECO:0000313" key="3">
    <source>
        <dbReference type="Proteomes" id="UP000037020"/>
    </source>
</evidence>
<dbReference type="Proteomes" id="UP000037020">
    <property type="component" value="Unassembled WGS sequence"/>
</dbReference>
<organism evidence="2 3">
    <name type="scientific">Streptomyces varsoviensis</name>
    <dbReference type="NCBI Taxonomy" id="67373"/>
    <lineage>
        <taxon>Bacteria</taxon>
        <taxon>Bacillati</taxon>
        <taxon>Actinomycetota</taxon>
        <taxon>Actinomycetes</taxon>
        <taxon>Kitasatosporales</taxon>
        <taxon>Streptomycetaceae</taxon>
        <taxon>Streptomyces</taxon>
    </lineage>
</organism>
<reference evidence="2 3" key="1">
    <citation type="submission" date="2015-07" db="EMBL/GenBank/DDBJ databases">
        <authorList>
            <person name="Ju K.-S."/>
            <person name="Doroghazi J.R."/>
            <person name="Metcalf W.W."/>
        </authorList>
    </citation>
    <scope>NUCLEOTIDE SEQUENCE [LARGE SCALE GENOMIC DNA]</scope>
    <source>
        <strain evidence="2 3">NRRL B-3589</strain>
    </source>
</reference>
<feature type="region of interest" description="Disordered" evidence="1">
    <location>
        <begin position="1"/>
        <end position="33"/>
    </location>
</feature>
<sequence>MGFVLWPAVERPADDEEEEPEEEDEPEEDDEPPAYRSYLSWWLVHHQLPLLWYQYTRSVESQPALPRNVGFVLWPAVERPADDEEEPEDEEEEADDEPPAYALYLS</sequence>
<proteinExistence type="predicted"/>
<feature type="compositionally biased region" description="Acidic residues" evidence="1">
    <location>
        <begin position="13"/>
        <end position="32"/>
    </location>
</feature>
<feature type="compositionally biased region" description="Acidic residues" evidence="1">
    <location>
        <begin position="81"/>
        <end position="98"/>
    </location>
</feature>
<feature type="region of interest" description="Disordered" evidence="1">
    <location>
        <begin position="76"/>
        <end position="106"/>
    </location>
</feature>
<protein>
    <submittedName>
        <fullName evidence="2">Uncharacterized protein</fullName>
    </submittedName>
</protein>
<evidence type="ECO:0000313" key="2">
    <source>
        <dbReference type="EMBL" id="KOG73006.1"/>
    </source>
</evidence>
<evidence type="ECO:0000256" key="1">
    <source>
        <dbReference type="SAM" id="MobiDB-lite"/>
    </source>
</evidence>
<gene>
    <name evidence="2" type="ORF">ADK38_40600</name>
</gene>